<evidence type="ECO:0000256" key="7">
    <source>
        <dbReference type="ARBA" id="ARBA00023137"/>
    </source>
</evidence>
<evidence type="ECO:0000256" key="2">
    <source>
        <dbReference type="ARBA" id="ARBA00022553"/>
    </source>
</evidence>
<dbReference type="SUPFAM" id="SSF57184">
    <property type="entry name" value="Growth factor receptor domain"/>
    <property type="match status" value="1"/>
</dbReference>
<comment type="subcellular location">
    <subcellularLocation>
        <location evidence="1">Membrane</location>
        <topology evidence="1">Single-pass type I membrane protein</topology>
    </subcellularLocation>
</comment>
<dbReference type="InterPro" id="IPR011641">
    <property type="entry name" value="Tyr-kin_ephrin_A/B_rcpt-like"/>
</dbReference>
<keyword evidence="10" id="KW-1133">Transmembrane helix</keyword>
<dbReference type="PROSITE" id="PS00109">
    <property type="entry name" value="PROTEIN_KINASE_TYR"/>
    <property type="match status" value="1"/>
</dbReference>
<evidence type="ECO:0000259" key="11">
    <source>
        <dbReference type="PROSITE" id="PS50011"/>
    </source>
</evidence>
<evidence type="ECO:0000256" key="1">
    <source>
        <dbReference type="ARBA" id="ARBA00004479"/>
    </source>
</evidence>
<keyword evidence="3" id="KW-0808">Transferase</keyword>
<feature type="region of interest" description="Disordered" evidence="9">
    <location>
        <begin position="493"/>
        <end position="521"/>
    </location>
</feature>
<dbReference type="InterPro" id="IPR000719">
    <property type="entry name" value="Prot_kinase_dom"/>
</dbReference>
<dbReference type="Pfam" id="PF07714">
    <property type="entry name" value="PK_Tyr_Ser-Thr"/>
    <property type="match status" value="1"/>
</dbReference>
<dbReference type="SUPFAM" id="SSF56112">
    <property type="entry name" value="Protein kinase-like (PK-like)"/>
    <property type="match status" value="1"/>
</dbReference>
<dbReference type="PRINTS" id="PR00109">
    <property type="entry name" value="TYRKINASE"/>
</dbReference>
<dbReference type="InterPro" id="IPR008266">
    <property type="entry name" value="Tyr_kinase_AS"/>
</dbReference>
<dbReference type="Gene3D" id="3.30.200.20">
    <property type="entry name" value="Phosphorylase Kinase, domain 1"/>
    <property type="match status" value="1"/>
</dbReference>
<comment type="catalytic activity">
    <reaction evidence="8">
        <text>L-tyrosyl-[protein] + ATP = O-phospho-L-tyrosyl-[protein] + ADP + H(+)</text>
        <dbReference type="Rhea" id="RHEA:10596"/>
        <dbReference type="Rhea" id="RHEA-COMP:10136"/>
        <dbReference type="Rhea" id="RHEA-COMP:20101"/>
        <dbReference type="ChEBI" id="CHEBI:15378"/>
        <dbReference type="ChEBI" id="CHEBI:30616"/>
        <dbReference type="ChEBI" id="CHEBI:46858"/>
        <dbReference type="ChEBI" id="CHEBI:61978"/>
        <dbReference type="ChEBI" id="CHEBI:456216"/>
        <dbReference type="EC" id="2.7.10.1"/>
    </reaction>
</comment>
<dbReference type="InterPro" id="IPR009030">
    <property type="entry name" value="Growth_fac_rcpt_cys_sf"/>
</dbReference>
<dbReference type="PANTHER" id="PTHR24416">
    <property type="entry name" value="TYROSINE-PROTEIN KINASE RECEPTOR"/>
    <property type="match status" value="1"/>
</dbReference>
<evidence type="ECO:0000256" key="3">
    <source>
        <dbReference type="ARBA" id="ARBA00022679"/>
    </source>
</evidence>
<dbReference type="CDD" id="cd00192">
    <property type="entry name" value="PTKc"/>
    <property type="match status" value="1"/>
</dbReference>
<feature type="transmembrane region" description="Helical" evidence="10">
    <location>
        <begin position="101"/>
        <end position="122"/>
    </location>
</feature>
<dbReference type="InterPro" id="IPR017441">
    <property type="entry name" value="Protein_kinase_ATP_BS"/>
</dbReference>
<dbReference type="HOGENOM" id="CLU_458744_0_0_1"/>
<dbReference type="GO" id="GO:0043235">
    <property type="term" value="C:receptor complex"/>
    <property type="evidence" value="ECO:0007669"/>
    <property type="project" value="TreeGrafter"/>
</dbReference>
<dbReference type="InterPro" id="IPR020635">
    <property type="entry name" value="Tyr_kinase_cat_dom"/>
</dbReference>
<keyword evidence="10" id="KW-0472">Membrane</keyword>
<dbReference type="GO" id="GO:0005524">
    <property type="term" value="F:ATP binding"/>
    <property type="evidence" value="ECO:0007669"/>
    <property type="project" value="UniProtKB-UniRule"/>
</dbReference>
<sequence>MIYENVETIGSSPLFDGSSNCVCQSGHSLRDGLCKRCPKGTFKPLIGPRTCTPCPEYSTSMDGSTSPEHCVCQHGEFQIMSDQERKCQRYENEELVRLDSVIYGVVGTAVTLLIIGVVFAFFKFKQTHKTNYGISQKLMCQDSYQNEERHGSLVYSTKLENYYKGLEVASSQLKIGKLIGRGAFGRVYEGHLHNTKDRDTKRVAVKRLKEDANGEEKEALQMELDHMMYVGKHPNIIELIGVCSIKGTLMLVLEFASNGDLLSYLRQCSSLTNLQLTAPRFGNDKTAVEIFRTLIMFAWQVAKGMCHLEKLKCIHRDLAARNVLLTSDPIAKISDFGLSRDVYESAYYFKVSKGRLPFKWMSPEALLMGQYSIKSDVWSFGILLWEVVTLGGNPYAGIPVESLCEMYSNNYRLPKPGSCPGYLYRLMLDCWGELTNDRPSFNDIEARLDTVLQHVADRDYTNLMDKEEVQASVSSTDGVADSKGYMTMSSVYDTDSDDRTFHETSESDSSKDIDLRPEPPTHRPYRIHQSIAKRAPQQGRVSCGLVTSEQDKNSSYPLMKSMSSIELQNLSDYKVQMWSNPIYGSTRKVKETHYT</sequence>
<dbReference type="Gene3D" id="2.10.50.10">
    <property type="entry name" value="Tumor Necrosis Factor Receptor, subunit A, domain 2"/>
    <property type="match status" value="1"/>
</dbReference>
<dbReference type="InParanoid" id="K1QFL6"/>
<dbReference type="SMART" id="SM00219">
    <property type="entry name" value="TyrKc"/>
    <property type="match status" value="1"/>
</dbReference>
<name>K1QFL6_MAGGI</name>
<evidence type="ECO:0000313" key="12">
    <source>
        <dbReference type="EMBL" id="EKC32668.1"/>
    </source>
</evidence>
<feature type="compositionally biased region" description="Basic and acidic residues" evidence="9">
    <location>
        <begin position="497"/>
        <end position="521"/>
    </location>
</feature>
<keyword evidence="4" id="KW-0547">Nucleotide-binding</keyword>
<keyword evidence="6" id="KW-0067">ATP-binding</keyword>
<keyword evidence="2" id="KW-0597">Phosphoprotein</keyword>
<organism evidence="12">
    <name type="scientific">Magallana gigas</name>
    <name type="common">Pacific oyster</name>
    <name type="synonym">Crassostrea gigas</name>
    <dbReference type="NCBI Taxonomy" id="29159"/>
    <lineage>
        <taxon>Eukaryota</taxon>
        <taxon>Metazoa</taxon>
        <taxon>Spiralia</taxon>
        <taxon>Lophotrochozoa</taxon>
        <taxon>Mollusca</taxon>
        <taxon>Bivalvia</taxon>
        <taxon>Autobranchia</taxon>
        <taxon>Pteriomorphia</taxon>
        <taxon>Ostreida</taxon>
        <taxon>Ostreoidea</taxon>
        <taxon>Ostreidae</taxon>
        <taxon>Magallana</taxon>
    </lineage>
</organism>
<proteinExistence type="predicted"/>
<evidence type="ECO:0000256" key="10">
    <source>
        <dbReference type="SAM" id="Phobius"/>
    </source>
</evidence>
<dbReference type="SMART" id="SM01411">
    <property type="entry name" value="Ephrin_rec_like"/>
    <property type="match status" value="1"/>
</dbReference>
<evidence type="ECO:0000256" key="5">
    <source>
        <dbReference type="ARBA" id="ARBA00022777"/>
    </source>
</evidence>
<dbReference type="PANTHER" id="PTHR24416:SF611">
    <property type="entry name" value="TYROSINE-PROTEIN KINASE TRANSMEMBRANE RECEPTOR ROR"/>
    <property type="match status" value="1"/>
</dbReference>
<protein>
    <submittedName>
        <fullName evidence="12">Fibroblast growth factor receptor 1</fullName>
    </submittedName>
</protein>
<dbReference type="GO" id="GO:0004714">
    <property type="term" value="F:transmembrane receptor protein tyrosine kinase activity"/>
    <property type="evidence" value="ECO:0007669"/>
    <property type="project" value="UniProtKB-EC"/>
</dbReference>
<gene>
    <name evidence="12" type="ORF">CGI_10014862</name>
</gene>
<dbReference type="Gene3D" id="1.10.510.10">
    <property type="entry name" value="Transferase(Phosphotransferase) domain 1"/>
    <property type="match status" value="1"/>
</dbReference>
<evidence type="ECO:0000256" key="9">
    <source>
        <dbReference type="SAM" id="MobiDB-lite"/>
    </source>
</evidence>
<dbReference type="InterPro" id="IPR011009">
    <property type="entry name" value="Kinase-like_dom_sf"/>
</dbReference>
<evidence type="ECO:0000256" key="6">
    <source>
        <dbReference type="ARBA" id="ARBA00022840"/>
    </source>
</evidence>
<dbReference type="AlphaFoldDB" id="K1QFL6"/>
<dbReference type="EMBL" id="JH817036">
    <property type="protein sequence ID" value="EKC32668.1"/>
    <property type="molecule type" value="Genomic_DNA"/>
</dbReference>
<keyword evidence="5" id="KW-0418">Kinase</keyword>
<dbReference type="FunFam" id="1.10.510.10:FF:000554">
    <property type="entry name" value="Predicted protein"/>
    <property type="match status" value="1"/>
</dbReference>
<accession>K1QFL6</accession>
<evidence type="ECO:0000256" key="4">
    <source>
        <dbReference type="ARBA" id="ARBA00022741"/>
    </source>
</evidence>
<keyword evidence="12" id="KW-0675">Receptor</keyword>
<dbReference type="Pfam" id="PF07699">
    <property type="entry name" value="Ephrin_rec_like"/>
    <property type="match status" value="1"/>
</dbReference>
<dbReference type="GO" id="GO:0005886">
    <property type="term" value="C:plasma membrane"/>
    <property type="evidence" value="ECO:0007669"/>
    <property type="project" value="TreeGrafter"/>
</dbReference>
<evidence type="ECO:0000256" key="8">
    <source>
        <dbReference type="ARBA" id="ARBA00051243"/>
    </source>
</evidence>
<feature type="domain" description="Protein kinase" evidence="11">
    <location>
        <begin position="173"/>
        <end position="452"/>
    </location>
</feature>
<dbReference type="InterPro" id="IPR050122">
    <property type="entry name" value="RTK"/>
</dbReference>
<reference evidence="12" key="1">
    <citation type="journal article" date="2012" name="Nature">
        <title>The oyster genome reveals stress adaptation and complexity of shell formation.</title>
        <authorList>
            <person name="Zhang G."/>
            <person name="Fang X."/>
            <person name="Guo X."/>
            <person name="Li L."/>
            <person name="Luo R."/>
            <person name="Xu F."/>
            <person name="Yang P."/>
            <person name="Zhang L."/>
            <person name="Wang X."/>
            <person name="Qi H."/>
            <person name="Xiong Z."/>
            <person name="Que H."/>
            <person name="Xie Y."/>
            <person name="Holland P.W."/>
            <person name="Paps J."/>
            <person name="Zhu Y."/>
            <person name="Wu F."/>
            <person name="Chen Y."/>
            <person name="Wang J."/>
            <person name="Peng C."/>
            <person name="Meng J."/>
            <person name="Yang L."/>
            <person name="Liu J."/>
            <person name="Wen B."/>
            <person name="Zhang N."/>
            <person name="Huang Z."/>
            <person name="Zhu Q."/>
            <person name="Feng Y."/>
            <person name="Mount A."/>
            <person name="Hedgecock D."/>
            <person name="Xu Z."/>
            <person name="Liu Y."/>
            <person name="Domazet-Loso T."/>
            <person name="Du Y."/>
            <person name="Sun X."/>
            <person name="Zhang S."/>
            <person name="Liu B."/>
            <person name="Cheng P."/>
            <person name="Jiang X."/>
            <person name="Li J."/>
            <person name="Fan D."/>
            <person name="Wang W."/>
            <person name="Fu W."/>
            <person name="Wang T."/>
            <person name="Wang B."/>
            <person name="Zhang J."/>
            <person name="Peng Z."/>
            <person name="Li Y."/>
            <person name="Li N."/>
            <person name="Wang J."/>
            <person name="Chen M."/>
            <person name="He Y."/>
            <person name="Tan F."/>
            <person name="Song X."/>
            <person name="Zheng Q."/>
            <person name="Huang R."/>
            <person name="Yang H."/>
            <person name="Du X."/>
            <person name="Chen L."/>
            <person name="Yang M."/>
            <person name="Gaffney P.M."/>
            <person name="Wang S."/>
            <person name="Luo L."/>
            <person name="She Z."/>
            <person name="Ming Y."/>
            <person name="Huang W."/>
            <person name="Zhang S."/>
            <person name="Huang B."/>
            <person name="Zhang Y."/>
            <person name="Qu T."/>
            <person name="Ni P."/>
            <person name="Miao G."/>
            <person name="Wang J."/>
            <person name="Wang Q."/>
            <person name="Steinberg C.E."/>
            <person name="Wang H."/>
            <person name="Li N."/>
            <person name="Qian L."/>
            <person name="Zhang G."/>
            <person name="Li Y."/>
            <person name="Yang H."/>
            <person name="Liu X."/>
            <person name="Wang J."/>
            <person name="Yin Y."/>
            <person name="Wang J."/>
        </authorList>
    </citation>
    <scope>NUCLEOTIDE SEQUENCE [LARGE SCALE GENOMIC DNA]</scope>
    <source>
        <strain evidence="12">05x7-T-G4-1.051#20</strain>
    </source>
</reference>
<dbReference type="InterPro" id="IPR001245">
    <property type="entry name" value="Ser-Thr/Tyr_kinase_cat_dom"/>
</dbReference>
<keyword evidence="7" id="KW-0829">Tyrosine-protein kinase</keyword>
<keyword evidence="10" id="KW-0812">Transmembrane</keyword>
<dbReference type="PROSITE" id="PS00107">
    <property type="entry name" value="PROTEIN_KINASE_ATP"/>
    <property type="match status" value="1"/>
</dbReference>
<dbReference type="GO" id="GO:0007169">
    <property type="term" value="P:cell surface receptor protein tyrosine kinase signaling pathway"/>
    <property type="evidence" value="ECO:0007669"/>
    <property type="project" value="TreeGrafter"/>
</dbReference>
<dbReference type="PROSITE" id="PS50011">
    <property type="entry name" value="PROTEIN_KINASE_DOM"/>
    <property type="match status" value="1"/>
</dbReference>